<feature type="region of interest" description="Disordered" evidence="2">
    <location>
        <begin position="296"/>
        <end position="356"/>
    </location>
</feature>
<comment type="caution">
    <text evidence="3">The sequence shown here is derived from an EMBL/GenBank/DDBJ whole genome shotgun (WGS) entry which is preliminary data.</text>
</comment>
<dbReference type="STRING" id="1380566.A0A179EWC7"/>
<feature type="coiled-coil region" evidence="1">
    <location>
        <begin position="40"/>
        <end position="71"/>
    </location>
</feature>
<organism evidence="3 4">
    <name type="scientific">Pochonia chlamydosporia 170</name>
    <dbReference type="NCBI Taxonomy" id="1380566"/>
    <lineage>
        <taxon>Eukaryota</taxon>
        <taxon>Fungi</taxon>
        <taxon>Dikarya</taxon>
        <taxon>Ascomycota</taxon>
        <taxon>Pezizomycotina</taxon>
        <taxon>Sordariomycetes</taxon>
        <taxon>Hypocreomycetidae</taxon>
        <taxon>Hypocreales</taxon>
        <taxon>Clavicipitaceae</taxon>
        <taxon>Pochonia</taxon>
    </lineage>
</organism>
<keyword evidence="1" id="KW-0175">Coiled coil</keyword>
<evidence type="ECO:0000256" key="1">
    <source>
        <dbReference type="SAM" id="Coils"/>
    </source>
</evidence>
<name>A0A179EWC7_METCM</name>
<dbReference type="AlphaFoldDB" id="A0A179EWC7"/>
<accession>A0A179EWC7</accession>
<evidence type="ECO:0000256" key="2">
    <source>
        <dbReference type="SAM" id="MobiDB-lite"/>
    </source>
</evidence>
<reference evidence="3 4" key="1">
    <citation type="journal article" date="2016" name="PLoS Pathog.">
        <title>Biosynthesis of antibiotic leucinostatins in bio-control fungus Purpureocillium lilacinum and their inhibition on phytophthora revealed by genome mining.</title>
        <authorList>
            <person name="Wang G."/>
            <person name="Liu Z."/>
            <person name="Lin R."/>
            <person name="Li E."/>
            <person name="Mao Z."/>
            <person name="Ling J."/>
            <person name="Yang Y."/>
            <person name="Yin W.B."/>
            <person name="Xie B."/>
        </authorList>
    </citation>
    <scope>NUCLEOTIDE SEQUENCE [LARGE SCALE GENOMIC DNA]</scope>
    <source>
        <strain evidence="3">170</strain>
    </source>
</reference>
<sequence length="356" mass="40546">METNSQEGGSPSRTSQLLMQMITQLSEQAAATQQAFQRTIETLQTERQSDRAERNNDREEMRAQIRALQSAIATPLEDIANPAPQRANSIPPVLNITSPPNIISYEQAQDSIIARQKPSLPNPPKFDGTRKNFRPWYLEMRAKLIADRLTFRNEQEVFSYIYARLEGTAQNMSAAYFEQGGPDGSQSPDCFLDYLNRRYGDPNAKRRALDRLRALRQRPEESFATFFPKFEKELADSGGGSWEDAVQINYLEGALNYTLRDRLISVTVIPTTFNEYAELLLTISSRLDSRDYLPQNRHQKLTGPQKGAVLPPKQSRESACGEDTDQMDWETTKASRALSKKSPRRDTDRRLLNKHP</sequence>
<dbReference type="GeneID" id="28854440"/>
<proteinExistence type="predicted"/>
<dbReference type="OrthoDB" id="5152741at2759"/>
<feature type="compositionally biased region" description="Basic and acidic residues" evidence="2">
    <location>
        <begin position="344"/>
        <end position="356"/>
    </location>
</feature>
<gene>
    <name evidence="3" type="ORF">VFPPC_12665</name>
</gene>
<evidence type="ECO:0000313" key="3">
    <source>
        <dbReference type="EMBL" id="OAQ57219.1"/>
    </source>
</evidence>
<dbReference type="Proteomes" id="UP000078397">
    <property type="component" value="Unassembled WGS sequence"/>
</dbReference>
<dbReference type="RefSeq" id="XP_018135600.1">
    <property type="nucleotide sequence ID" value="XM_018290446.1"/>
</dbReference>
<dbReference type="KEGG" id="pchm:VFPPC_12665"/>
<dbReference type="EMBL" id="LSBJ02000047">
    <property type="protein sequence ID" value="OAQ57219.1"/>
    <property type="molecule type" value="Genomic_DNA"/>
</dbReference>
<keyword evidence="4" id="KW-1185">Reference proteome</keyword>
<evidence type="ECO:0000313" key="4">
    <source>
        <dbReference type="Proteomes" id="UP000078397"/>
    </source>
</evidence>
<protein>
    <submittedName>
        <fullName evidence="3">Retrotransposon gag protein domain-containing protein</fullName>
    </submittedName>
</protein>